<dbReference type="AlphaFoldDB" id="A0A1W0AZB4"/>
<reference evidence="2 3" key="1">
    <citation type="journal article" date="2016" name="Antonie Van Leeuwenhoek">
        <title>Nocardia donostiensis sp. nov., isolated from human respiratory specimens.</title>
        <authorList>
            <person name="Ercibengoa M."/>
            <person name="Bell M."/>
            <person name="Marimon J.M."/>
            <person name="Humrighouse B."/>
            <person name="Klenk H.P."/>
            <person name="Potter G."/>
            <person name="Perez-Trallero E."/>
        </authorList>
    </citation>
    <scope>NUCLEOTIDE SEQUENCE [LARGE SCALE GENOMIC DNA]</scope>
    <source>
        <strain evidence="2 3">X1655</strain>
    </source>
</reference>
<evidence type="ECO:0000259" key="1">
    <source>
        <dbReference type="Pfam" id="PF03413"/>
    </source>
</evidence>
<feature type="domain" description="PepSY" evidence="1">
    <location>
        <begin position="8"/>
        <end position="44"/>
    </location>
</feature>
<evidence type="ECO:0000313" key="3">
    <source>
        <dbReference type="Proteomes" id="UP000188836"/>
    </source>
</evidence>
<organism evidence="2 3">
    <name type="scientific">Nocardia donostiensis</name>
    <dbReference type="NCBI Taxonomy" id="1538463"/>
    <lineage>
        <taxon>Bacteria</taxon>
        <taxon>Bacillati</taxon>
        <taxon>Actinomycetota</taxon>
        <taxon>Actinomycetes</taxon>
        <taxon>Mycobacteriales</taxon>
        <taxon>Nocardiaceae</taxon>
        <taxon>Nocardia</taxon>
    </lineage>
</organism>
<protein>
    <recommendedName>
        <fullName evidence="1">PepSY domain-containing protein</fullName>
    </recommendedName>
</protein>
<comment type="caution">
    <text evidence="2">The sequence shown here is derived from an EMBL/GenBank/DDBJ whole genome shotgun (WGS) entry which is preliminary data.</text>
</comment>
<feature type="domain" description="PepSY" evidence="1">
    <location>
        <begin position="70"/>
        <end position="129"/>
    </location>
</feature>
<proteinExistence type="predicted"/>
<sequence length="132" mass="14216">MRTAAGDVPNGRVFDVELETDDGRQVFDIKVASGGDEVKVLVDQPGEQVIRKNQSDRPSDDVAKVETAGIDAERALEVAAEREPEAKLSEMEIDTNRDGVLIWQVELVRADGSDVEIDIDAHSGAVVGTDQG</sequence>
<dbReference type="InterPro" id="IPR025711">
    <property type="entry name" value="PepSY"/>
</dbReference>
<accession>A0A1W0AZB4</accession>
<gene>
    <name evidence="2" type="ORF">B0T46_10580</name>
</gene>
<dbReference type="EMBL" id="MUMY01000007">
    <property type="protein sequence ID" value="ONM48976.1"/>
    <property type="molecule type" value="Genomic_DNA"/>
</dbReference>
<dbReference type="STRING" id="1538463.B0T36_09460"/>
<name>A0A1W0AZB4_9NOCA</name>
<evidence type="ECO:0000313" key="2">
    <source>
        <dbReference type="EMBL" id="ONM48976.1"/>
    </source>
</evidence>
<dbReference type="Pfam" id="PF03413">
    <property type="entry name" value="PepSY"/>
    <property type="match status" value="2"/>
</dbReference>
<keyword evidence="3" id="KW-1185">Reference proteome</keyword>
<dbReference type="Proteomes" id="UP000188836">
    <property type="component" value="Unassembled WGS sequence"/>
</dbReference>
<dbReference type="Gene3D" id="3.10.450.40">
    <property type="match status" value="2"/>
</dbReference>